<keyword evidence="3" id="KW-1185">Reference proteome</keyword>
<accession>K0SGI9</accession>
<feature type="region of interest" description="Disordered" evidence="1">
    <location>
        <begin position="1"/>
        <end position="119"/>
    </location>
</feature>
<evidence type="ECO:0000256" key="1">
    <source>
        <dbReference type="SAM" id="MobiDB-lite"/>
    </source>
</evidence>
<dbReference type="EMBL" id="AGNL01016146">
    <property type="protein sequence ID" value="EJK65233.1"/>
    <property type="molecule type" value="Genomic_DNA"/>
</dbReference>
<gene>
    <name evidence="2" type="ORF">THAOC_13934</name>
</gene>
<proteinExistence type="predicted"/>
<name>K0SGI9_THAOC</name>
<feature type="non-terminal residue" evidence="2">
    <location>
        <position position="1"/>
    </location>
</feature>
<feature type="compositionally biased region" description="Basic and acidic residues" evidence="1">
    <location>
        <begin position="110"/>
        <end position="119"/>
    </location>
</feature>
<evidence type="ECO:0000313" key="2">
    <source>
        <dbReference type="EMBL" id="EJK65233.1"/>
    </source>
</evidence>
<organism evidence="2 3">
    <name type="scientific">Thalassiosira oceanica</name>
    <name type="common">Marine diatom</name>
    <dbReference type="NCBI Taxonomy" id="159749"/>
    <lineage>
        <taxon>Eukaryota</taxon>
        <taxon>Sar</taxon>
        <taxon>Stramenopiles</taxon>
        <taxon>Ochrophyta</taxon>
        <taxon>Bacillariophyta</taxon>
        <taxon>Coscinodiscophyceae</taxon>
        <taxon>Thalassiosirophycidae</taxon>
        <taxon>Thalassiosirales</taxon>
        <taxon>Thalassiosiraceae</taxon>
        <taxon>Thalassiosira</taxon>
    </lineage>
</organism>
<dbReference type="AlphaFoldDB" id="K0SGI9"/>
<sequence length="233" mass="25680">GRRGTRPVLPLLRTLGGGRDAHERRRDGRWDGVRLPPGPRGELLWEDGRFPPRLRPGADGPLVRRGAEGGRQRGVRAHRAGRVEAAGVERGHRAVQPLPADTEEPEHEPDEGRDAQDIRDDAGGCDIAFFVARHLTNSVCPFRASSTGDPRPALQRAMGRAGGRLEQEDTRFRDRGDGAAELLGEGGLYLHVRLRVHRVACRHGVVAQQHTERGQQHEEGVLIETSMQGFHFG</sequence>
<comment type="caution">
    <text evidence="2">The sequence shown here is derived from an EMBL/GenBank/DDBJ whole genome shotgun (WGS) entry which is preliminary data.</text>
</comment>
<reference evidence="2 3" key="1">
    <citation type="journal article" date="2012" name="Genome Biol.">
        <title>Genome and low-iron response of an oceanic diatom adapted to chronic iron limitation.</title>
        <authorList>
            <person name="Lommer M."/>
            <person name="Specht M."/>
            <person name="Roy A.S."/>
            <person name="Kraemer L."/>
            <person name="Andreson R."/>
            <person name="Gutowska M.A."/>
            <person name="Wolf J."/>
            <person name="Bergner S.V."/>
            <person name="Schilhabel M.B."/>
            <person name="Klostermeier U.C."/>
            <person name="Beiko R.G."/>
            <person name="Rosenstiel P."/>
            <person name="Hippler M."/>
            <person name="Laroche J."/>
        </authorList>
    </citation>
    <scope>NUCLEOTIDE SEQUENCE [LARGE SCALE GENOMIC DNA]</scope>
    <source>
        <strain evidence="2 3">CCMP1005</strain>
    </source>
</reference>
<protein>
    <submittedName>
        <fullName evidence="2">Uncharacterized protein</fullName>
    </submittedName>
</protein>
<dbReference type="Proteomes" id="UP000266841">
    <property type="component" value="Unassembled WGS sequence"/>
</dbReference>
<feature type="compositionally biased region" description="Basic and acidic residues" evidence="1">
    <location>
        <begin position="19"/>
        <end position="32"/>
    </location>
</feature>
<evidence type="ECO:0000313" key="3">
    <source>
        <dbReference type="Proteomes" id="UP000266841"/>
    </source>
</evidence>